<proteinExistence type="predicted"/>
<dbReference type="AlphaFoldDB" id="A0A6P6VLW9"/>
<evidence type="ECO:0000256" key="2">
    <source>
        <dbReference type="ARBA" id="ARBA00022527"/>
    </source>
</evidence>
<evidence type="ECO:0000313" key="9">
    <source>
        <dbReference type="Proteomes" id="UP001652660"/>
    </source>
</evidence>
<reference evidence="9" key="1">
    <citation type="journal article" date="2025" name="Foods">
        <title>Unveiling the Microbial Signatures of Arabica Coffee Cherries: Insights into Ripeness Specific Diversity, Functional Traits, and Implications for Quality and Safety.</title>
        <authorList>
            <consortium name="RefSeq"/>
            <person name="Tenea G.N."/>
            <person name="Cifuentes V."/>
            <person name="Reyes P."/>
            <person name="Cevallos-Vallejos M."/>
        </authorList>
    </citation>
    <scope>NUCLEOTIDE SEQUENCE [LARGE SCALE GENOMIC DNA]</scope>
</reference>
<gene>
    <name evidence="10" type="primary">LOC113724228</name>
</gene>
<dbReference type="RefSeq" id="XP_027102952.1">
    <property type="nucleotide sequence ID" value="XM_027247151.1"/>
</dbReference>
<keyword evidence="9" id="KW-1185">Reference proteome</keyword>
<keyword evidence="4" id="KW-0732">Signal</keyword>
<dbReference type="GO" id="GO:0016020">
    <property type="term" value="C:membrane"/>
    <property type="evidence" value="ECO:0007669"/>
    <property type="project" value="UniProtKB-SubCell"/>
</dbReference>
<name>A0A6P6VLW9_COFAR</name>
<evidence type="ECO:0000256" key="5">
    <source>
        <dbReference type="ARBA" id="ARBA00022989"/>
    </source>
</evidence>
<keyword evidence="2" id="KW-0808">Transferase</keyword>
<accession>A0A6P6VLW9</accession>
<reference evidence="10" key="2">
    <citation type="submission" date="2025-08" db="UniProtKB">
        <authorList>
            <consortium name="RefSeq"/>
        </authorList>
    </citation>
    <scope>IDENTIFICATION</scope>
    <source>
        <tissue evidence="10">Leaves</tissue>
    </source>
</reference>
<dbReference type="InterPro" id="IPR045874">
    <property type="entry name" value="LRK10/LRL21-25-like"/>
</dbReference>
<dbReference type="SUPFAM" id="SSF56112">
    <property type="entry name" value="Protein kinase-like (PK-like)"/>
    <property type="match status" value="1"/>
</dbReference>
<organism evidence="9 10">
    <name type="scientific">Coffea arabica</name>
    <name type="common">Arabian coffee</name>
    <dbReference type="NCBI Taxonomy" id="13443"/>
    <lineage>
        <taxon>Eukaryota</taxon>
        <taxon>Viridiplantae</taxon>
        <taxon>Streptophyta</taxon>
        <taxon>Embryophyta</taxon>
        <taxon>Tracheophyta</taxon>
        <taxon>Spermatophyta</taxon>
        <taxon>Magnoliopsida</taxon>
        <taxon>eudicotyledons</taxon>
        <taxon>Gunneridae</taxon>
        <taxon>Pentapetalae</taxon>
        <taxon>asterids</taxon>
        <taxon>lamiids</taxon>
        <taxon>Gentianales</taxon>
        <taxon>Rubiaceae</taxon>
        <taxon>Ixoroideae</taxon>
        <taxon>Gardenieae complex</taxon>
        <taxon>Bertiereae - Coffeeae clade</taxon>
        <taxon>Coffeeae</taxon>
        <taxon>Coffea</taxon>
    </lineage>
</organism>
<evidence type="ECO:0000256" key="4">
    <source>
        <dbReference type="ARBA" id="ARBA00022729"/>
    </source>
</evidence>
<keyword evidence="2" id="KW-0723">Serine/threonine-protein kinase</keyword>
<protein>
    <submittedName>
        <fullName evidence="10">PR5-like receptor kinase</fullName>
    </submittedName>
</protein>
<sequence>MTKNFNHKLGEEGYGTVSKGKLRSCPLAVAKMLGKSKANGQEFISERIGDQRSQIYFPSWVYDQLSEGNNIEMGDASEDERNIVKKMILVALWCMQMKPTHRPSMNTVIEMLEGDGELIEMPPKPFQNPDETPALEDDGIDAEDI</sequence>
<feature type="region of interest" description="Disordered" evidence="8">
    <location>
        <begin position="122"/>
        <end position="145"/>
    </location>
</feature>
<evidence type="ECO:0000256" key="7">
    <source>
        <dbReference type="ARBA" id="ARBA00023180"/>
    </source>
</evidence>
<keyword evidence="6" id="KW-0472">Membrane</keyword>
<dbReference type="GO" id="GO:0004674">
    <property type="term" value="F:protein serine/threonine kinase activity"/>
    <property type="evidence" value="ECO:0007669"/>
    <property type="project" value="UniProtKB-KW"/>
</dbReference>
<keyword evidence="3" id="KW-0812">Transmembrane</keyword>
<evidence type="ECO:0000256" key="3">
    <source>
        <dbReference type="ARBA" id="ARBA00022692"/>
    </source>
</evidence>
<comment type="subcellular location">
    <subcellularLocation>
        <location evidence="1">Membrane</location>
        <topology evidence="1">Single-pass type I membrane protein</topology>
    </subcellularLocation>
</comment>
<evidence type="ECO:0000313" key="10">
    <source>
        <dbReference type="RefSeq" id="XP_027102952.1"/>
    </source>
</evidence>
<dbReference type="PANTHER" id="PTHR27009">
    <property type="entry name" value="RUST RESISTANCE KINASE LR10-RELATED"/>
    <property type="match status" value="1"/>
</dbReference>
<keyword evidence="7" id="KW-0325">Glycoprotein</keyword>
<dbReference type="Gene3D" id="1.10.510.10">
    <property type="entry name" value="Transferase(Phosphotransferase) domain 1"/>
    <property type="match status" value="1"/>
</dbReference>
<evidence type="ECO:0000256" key="8">
    <source>
        <dbReference type="SAM" id="MobiDB-lite"/>
    </source>
</evidence>
<evidence type="ECO:0000256" key="6">
    <source>
        <dbReference type="ARBA" id="ARBA00023136"/>
    </source>
</evidence>
<dbReference type="InterPro" id="IPR011009">
    <property type="entry name" value="Kinase-like_dom_sf"/>
</dbReference>
<dbReference type="GeneID" id="113724228"/>
<keyword evidence="2" id="KW-0418">Kinase</keyword>
<keyword evidence="5" id="KW-1133">Transmembrane helix</keyword>
<evidence type="ECO:0000256" key="1">
    <source>
        <dbReference type="ARBA" id="ARBA00004479"/>
    </source>
</evidence>
<feature type="compositionally biased region" description="Acidic residues" evidence="8">
    <location>
        <begin position="133"/>
        <end position="145"/>
    </location>
</feature>
<dbReference type="Proteomes" id="UP001652660">
    <property type="component" value="Chromosome 2c"/>
</dbReference>